<proteinExistence type="predicted"/>
<feature type="transmembrane region" description="Helical" evidence="1">
    <location>
        <begin position="27"/>
        <end position="44"/>
    </location>
</feature>
<reference evidence="3" key="1">
    <citation type="submission" date="2023-07" db="EMBL/GenBank/DDBJ databases">
        <title>Genome mining of underrepresented organisms for secondary metabolites.</title>
        <authorList>
            <person name="D'Agostino P.M."/>
        </authorList>
    </citation>
    <scope>NUCLEOTIDE SEQUENCE [LARGE SCALE GENOMIC DNA]</scope>
    <source>
        <strain evidence="3">WS4403</strain>
    </source>
</reference>
<name>A0ABS4P3F5_9GAMM</name>
<dbReference type="RefSeq" id="WP_071590497.1">
    <property type="nucleotide sequence ID" value="NZ_JAGGMQ010000001.1"/>
</dbReference>
<keyword evidence="3" id="KW-1185">Reference proteome</keyword>
<evidence type="ECO:0008006" key="4">
    <source>
        <dbReference type="Google" id="ProtNLM"/>
    </source>
</evidence>
<accession>A0ABS4P3F5</accession>
<protein>
    <recommendedName>
        <fullName evidence="4">Holin</fullName>
    </recommendedName>
</protein>
<dbReference type="Proteomes" id="UP001195624">
    <property type="component" value="Unassembled WGS sequence"/>
</dbReference>
<gene>
    <name evidence="2" type="ORF">J2125_000366</name>
</gene>
<dbReference type="EMBL" id="JAGGMQ010000001">
    <property type="protein sequence ID" value="MBP2167174.1"/>
    <property type="molecule type" value="Genomic_DNA"/>
</dbReference>
<keyword evidence="1" id="KW-0472">Membrane</keyword>
<keyword evidence="1" id="KW-0812">Transmembrane</keyword>
<evidence type="ECO:0000256" key="1">
    <source>
        <dbReference type="SAM" id="Phobius"/>
    </source>
</evidence>
<evidence type="ECO:0000313" key="2">
    <source>
        <dbReference type="EMBL" id="MBP2167174.1"/>
    </source>
</evidence>
<sequence length="86" mass="9940">MEIIMNALLLLLGVARSSLTRLSLQEWGYLLGVFFTLLRGLMIWRDNRTEQRKRTAILQQLAQRLDADALQKVKNSLPPPDKEQPH</sequence>
<comment type="caution">
    <text evidence="2">The sequence shown here is derived from an EMBL/GenBank/DDBJ whole genome shotgun (WGS) entry which is preliminary data.</text>
</comment>
<keyword evidence="1" id="KW-1133">Transmembrane helix</keyword>
<organism evidence="2 3">
    <name type="scientific">Winslowiella toletana</name>
    <dbReference type="NCBI Taxonomy" id="92490"/>
    <lineage>
        <taxon>Bacteria</taxon>
        <taxon>Pseudomonadati</taxon>
        <taxon>Pseudomonadota</taxon>
        <taxon>Gammaproteobacteria</taxon>
        <taxon>Enterobacterales</taxon>
        <taxon>Erwiniaceae</taxon>
        <taxon>Winslowiella</taxon>
    </lineage>
</organism>
<evidence type="ECO:0000313" key="3">
    <source>
        <dbReference type="Proteomes" id="UP001195624"/>
    </source>
</evidence>